<accession>A0A803R2K9</accession>
<evidence type="ECO:0000256" key="3">
    <source>
        <dbReference type="ARBA" id="ARBA00022896"/>
    </source>
</evidence>
<dbReference type="InterPro" id="IPR027443">
    <property type="entry name" value="IPNS-like_sf"/>
</dbReference>
<dbReference type="AlphaFoldDB" id="A0A803R2K9"/>
<comment type="similarity">
    <text evidence="1 6">Belongs to the iron/ascorbate-dependent oxidoreductase family.</text>
</comment>
<feature type="domain" description="Fe2OG dioxygenase" evidence="7">
    <location>
        <begin position="204"/>
        <end position="305"/>
    </location>
</feature>
<evidence type="ECO:0000256" key="4">
    <source>
        <dbReference type="ARBA" id="ARBA00023002"/>
    </source>
</evidence>
<dbReference type="Pfam" id="PF14226">
    <property type="entry name" value="DIOX_N"/>
    <property type="match status" value="1"/>
</dbReference>
<evidence type="ECO:0000256" key="2">
    <source>
        <dbReference type="ARBA" id="ARBA00022723"/>
    </source>
</evidence>
<dbReference type="Proteomes" id="UP000596661">
    <property type="component" value="Chromosome 6"/>
</dbReference>
<evidence type="ECO:0000256" key="6">
    <source>
        <dbReference type="RuleBase" id="RU003682"/>
    </source>
</evidence>
<dbReference type="EnsemblPlants" id="novel_model_4326_5bd9a17a.1.5bd9b139">
    <property type="protein sequence ID" value="cds.novel_model_4326_5bd9a17a.1.5bd9b139"/>
    <property type="gene ID" value="novel_gene_2258_5bd9a17a"/>
</dbReference>
<sequence>MEFKSSRLVVPSVQELLAKDPNMVTIPSRYIQNPQNNINNSVSLDHQIPVINFQNLFLHDDDHHHQSELSNLHSACKDWGFFQLINHGISDCLIENVKKGVEDLFKLSVEEKKKLCQLPGDIEGFGQTQVFSEEQKLDWTDYILIFTLPLALRKPHLFPNLPITLKQSLEIYSLQLAKLAKDLIRQMEKILGIKNDEISNLFEDGLQLFSMNCYPPCPEPEKVIGLSHHSDGGCLTFLLQVNEVQGLQVKKDGMWLPINPLPNAFVVNIGDVLEILTNGIYRSIEHRVTINSTQERLSIATFHNLSIDSVIAPANTLITPKNPALYKTLSNKEYFKDFFSSELQGKSYLDSMKL</sequence>
<evidence type="ECO:0000256" key="5">
    <source>
        <dbReference type="ARBA" id="ARBA00023004"/>
    </source>
</evidence>
<dbReference type="Gramene" id="novel_model_4325_5bd9a17a">
    <property type="protein sequence ID" value="cds.novel_model_4325_5bd9a17a"/>
    <property type="gene ID" value="novel_gene_2258_5bd9a17a"/>
</dbReference>
<dbReference type="InterPro" id="IPR044861">
    <property type="entry name" value="IPNS-like_FE2OG_OXY"/>
</dbReference>
<dbReference type="SUPFAM" id="SSF51197">
    <property type="entry name" value="Clavaminate synthase-like"/>
    <property type="match status" value="1"/>
</dbReference>
<keyword evidence="2 6" id="KW-0479">Metal-binding</keyword>
<dbReference type="EMBL" id="UZAU01000553">
    <property type="status" value="NOT_ANNOTATED_CDS"/>
    <property type="molecule type" value="Genomic_DNA"/>
</dbReference>
<organism evidence="8 9">
    <name type="scientific">Cannabis sativa</name>
    <name type="common">Hemp</name>
    <name type="synonym">Marijuana</name>
    <dbReference type="NCBI Taxonomy" id="3483"/>
    <lineage>
        <taxon>Eukaryota</taxon>
        <taxon>Viridiplantae</taxon>
        <taxon>Streptophyta</taxon>
        <taxon>Embryophyta</taxon>
        <taxon>Tracheophyta</taxon>
        <taxon>Spermatophyta</taxon>
        <taxon>Magnoliopsida</taxon>
        <taxon>eudicotyledons</taxon>
        <taxon>Gunneridae</taxon>
        <taxon>Pentapetalae</taxon>
        <taxon>rosids</taxon>
        <taxon>fabids</taxon>
        <taxon>Rosales</taxon>
        <taxon>Cannabaceae</taxon>
        <taxon>Cannabis</taxon>
    </lineage>
</organism>
<dbReference type="InterPro" id="IPR026992">
    <property type="entry name" value="DIOX_N"/>
</dbReference>
<keyword evidence="4 6" id="KW-0560">Oxidoreductase</keyword>
<proteinExistence type="inferred from homology"/>
<keyword evidence="5 6" id="KW-0408">Iron</keyword>
<dbReference type="InterPro" id="IPR005123">
    <property type="entry name" value="Oxoglu/Fe-dep_dioxygenase_dom"/>
</dbReference>
<dbReference type="PANTHER" id="PTHR47991">
    <property type="entry name" value="OXOGLUTARATE/IRON-DEPENDENT DIOXYGENASE"/>
    <property type="match status" value="1"/>
</dbReference>
<gene>
    <name evidence="8" type="primary">LOC115719338</name>
</gene>
<evidence type="ECO:0000259" key="7">
    <source>
        <dbReference type="PROSITE" id="PS51471"/>
    </source>
</evidence>
<reference evidence="8" key="2">
    <citation type="submission" date="2021-03" db="UniProtKB">
        <authorList>
            <consortium name="EnsemblPlants"/>
        </authorList>
    </citation>
    <scope>IDENTIFICATION</scope>
</reference>
<dbReference type="Pfam" id="PF03171">
    <property type="entry name" value="2OG-FeII_Oxy"/>
    <property type="match status" value="1"/>
</dbReference>
<dbReference type="PROSITE" id="PS51471">
    <property type="entry name" value="FE2OG_OXY"/>
    <property type="match status" value="1"/>
</dbReference>
<evidence type="ECO:0000313" key="8">
    <source>
        <dbReference type="EnsemblPlants" id="cds.novel_model_4326_5bd9a17a.1.5bd9b139"/>
    </source>
</evidence>
<dbReference type="EnsemblPlants" id="novel_model_4325_5bd9a17a">
    <property type="protein sequence ID" value="cds.novel_model_4325_5bd9a17a"/>
    <property type="gene ID" value="novel_gene_2258_5bd9a17a"/>
</dbReference>
<dbReference type="PRINTS" id="PR00682">
    <property type="entry name" value="IPNSYNTHASE"/>
</dbReference>
<dbReference type="GO" id="GO:0016491">
    <property type="term" value="F:oxidoreductase activity"/>
    <property type="evidence" value="ECO:0007669"/>
    <property type="project" value="UniProtKB-KW"/>
</dbReference>
<keyword evidence="9" id="KW-1185">Reference proteome</keyword>
<dbReference type="GO" id="GO:0046872">
    <property type="term" value="F:metal ion binding"/>
    <property type="evidence" value="ECO:0007669"/>
    <property type="project" value="UniProtKB-KW"/>
</dbReference>
<dbReference type="OMA" id="PRYVHHD"/>
<dbReference type="FunFam" id="2.60.120.330:FF:000001">
    <property type="entry name" value="Protein SRG1"/>
    <property type="match status" value="1"/>
</dbReference>
<dbReference type="Gene3D" id="2.60.120.330">
    <property type="entry name" value="B-lactam Antibiotic, Isopenicillin N Synthase, Chain"/>
    <property type="match status" value="1"/>
</dbReference>
<protein>
    <recommendedName>
        <fullName evidence="7">Fe2OG dioxygenase domain-containing protein</fullName>
    </recommendedName>
</protein>
<accession>A0A803R2K8</accession>
<reference evidence="8 9" key="1">
    <citation type="submission" date="2018-11" db="EMBL/GenBank/DDBJ databases">
        <authorList>
            <person name="Grassa J C."/>
        </authorList>
    </citation>
    <scope>NUCLEOTIDE SEQUENCE [LARGE SCALE GENOMIC DNA]</scope>
</reference>
<dbReference type="Gramene" id="novel_model_4326_5bd9a17a.1.5bd9b139">
    <property type="protein sequence ID" value="cds.novel_model_4326_5bd9a17a.1.5bd9b139"/>
    <property type="gene ID" value="novel_gene_2258_5bd9a17a"/>
</dbReference>
<dbReference type="InterPro" id="IPR050295">
    <property type="entry name" value="Plant_2OG-oxidoreductases"/>
</dbReference>
<keyword evidence="3" id="KW-0847">Vitamin C</keyword>
<evidence type="ECO:0000313" key="9">
    <source>
        <dbReference type="Proteomes" id="UP000596661"/>
    </source>
</evidence>
<dbReference type="GO" id="GO:0031418">
    <property type="term" value="F:L-ascorbic acid binding"/>
    <property type="evidence" value="ECO:0007669"/>
    <property type="project" value="UniProtKB-KW"/>
</dbReference>
<evidence type="ECO:0000256" key="1">
    <source>
        <dbReference type="ARBA" id="ARBA00008056"/>
    </source>
</evidence>
<name>A0A803R2K9_CANSA</name>